<proteinExistence type="predicted"/>
<accession>A0A843U907</accession>
<feature type="non-terminal residue" evidence="1">
    <location>
        <position position="1"/>
    </location>
</feature>
<evidence type="ECO:0000313" key="1">
    <source>
        <dbReference type="EMBL" id="MQL78450.1"/>
    </source>
</evidence>
<evidence type="ECO:0000313" key="2">
    <source>
        <dbReference type="Proteomes" id="UP000652761"/>
    </source>
</evidence>
<keyword evidence="2" id="KW-1185">Reference proteome</keyword>
<dbReference type="EMBL" id="NMUH01000400">
    <property type="protein sequence ID" value="MQL78450.1"/>
    <property type="molecule type" value="Genomic_DNA"/>
</dbReference>
<reference evidence="1" key="1">
    <citation type="submission" date="2017-07" db="EMBL/GenBank/DDBJ databases">
        <title>Taro Niue Genome Assembly and Annotation.</title>
        <authorList>
            <person name="Atibalentja N."/>
            <person name="Keating K."/>
            <person name="Fields C.J."/>
        </authorList>
    </citation>
    <scope>NUCLEOTIDE SEQUENCE</scope>
    <source>
        <strain evidence="1">Niue_2</strain>
        <tissue evidence="1">Leaf</tissue>
    </source>
</reference>
<name>A0A843U907_COLES</name>
<dbReference type="AlphaFoldDB" id="A0A843U907"/>
<dbReference type="Proteomes" id="UP000652761">
    <property type="component" value="Unassembled WGS sequence"/>
</dbReference>
<organism evidence="1 2">
    <name type="scientific">Colocasia esculenta</name>
    <name type="common">Wild taro</name>
    <name type="synonym">Arum esculentum</name>
    <dbReference type="NCBI Taxonomy" id="4460"/>
    <lineage>
        <taxon>Eukaryota</taxon>
        <taxon>Viridiplantae</taxon>
        <taxon>Streptophyta</taxon>
        <taxon>Embryophyta</taxon>
        <taxon>Tracheophyta</taxon>
        <taxon>Spermatophyta</taxon>
        <taxon>Magnoliopsida</taxon>
        <taxon>Liliopsida</taxon>
        <taxon>Araceae</taxon>
        <taxon>Aroideae</taxon>
        <taxon>Colocasieae</taxon>
        <taxon>Colocasia</taxon>
    </lineage>
</organism>
<comment type="caution">
    <text evidence="1">The sequence shown here is derived from an EMBL/GenBank/DDBJ whole genome shotgun (WGS) entry which is preliminary data.</text>
</comment>
<protein>
    <submittedName>
        <fullName evidence="1">Uncharacterized protein</fullName>
    </submittedName>
</protein>
<gene>
    <name evidence="1" type="ORF">Taro_010876</name>
</gene>
<sequence length="194" mass="22898">KSKTEDQWAKANKAIYKKFEKEIKLIRQFQMYNDYCFVNGLPEVQLGQCRATITQLRTENPVNVPLQVDFASLKMPDILFLPKLHFLLMDSNVESERFLNSEWCKVYHEAAIHLDQMNSSLAQSNQPNLTPEQFMDLNSINLLVDPYSIWFGTAGFYKSSLSNQEYTKFIEEERLYHIKRLIYIDFHVKAHNDY</sequence>